<dbReference type="AlphaFoldDB" id="A0A5S9M1Z2"/>
<evidence type="ECO:0000313" key="3">
    <source>
        <dbReference type="Proteomes" id="UP000464658"/>
    </source>
</evidence>
<accession>A0A5S9M1Z2</accession>
<evidence type="ECO:0008006" key="4">
    <source>
        <dbReference type="Google" id="ProtNLM"/>
    </source>
</evidence>
<protein>
    <recommendedName>
        <fullName evidence="4">Sporulation protein</fullName>
    </recommendedName>
</protein>
<sequence length="111" mass="13143">MMKKKISSLIILSMMLLFGFHIETAHGETPQMEKRPVTHQVKLTAEQQKQIEILEQQILSKRKEVIEKYVQYGVLTKEQGTHITKRMDEHYTHLKKERICSIAEKPQHHRP</sequence>
<gene>
    <name evidence="2" type="ORF">BsIDN1_06190</name>
</gene>
<dbReference type="InterPro" id="IPR024485">
    <property type="entry name" value="DUF2680"/>
</dbReference>
<proteinExistence type="predicted"/>
<dbReference type="Pfam" id="PF10925">
    <property type="entry name" value="DUF2680"/>
    <property type="match status" value="1"/>
</dbReference>
<reference evidence="2 3" key="1">
    <citation type="submission" date="2019-12" db="EMBL/GenBank/DDBJ databases">
        <title>Full genome sequence of a Bacillus safensis strain isolated from commercially available natto in Indonesia.</title>
        <authorList>
            <person name="Yoshida M."/>
            <person name="Uomi M."/>
            <person name="Waturangi D."/>
            <person name="Ekaputri J.J."/>
            <person name="Setiamarga D.H.E."/>
        </authorList>
    </citation>
    <scope>NUCLEOTIDE SEQUENCE [LARGE SCALE GENOMIC DNA]</scope>
    <source>
        <strain evidence="2 3">IDN1</strain>
    </source>
</reference>
<evidence type="ECO:0000313" key="2">
    <source>
        <dbReference type="EMBL" id="BBP87001.1"/>
    </source>
</evidence>
<name>A0A5S9M1Z2_BACIA</name>
<evidence type="ECO:0000256" key="1">
    <source>
        <dbReference type="SAM" id="SignalP"/>
    </source>
</evidence>
<dbReference type="Proteomes" id="UP000464658">
    <property type="component" value="Chromosome"/>
</dbReference>
<feature type="signal peptide" evidence="1">
    <location>
        <begin position="1"/>
        <end position="27"/>
    </location>
</feature>
<dbReference type="EMBL" id="AP021906">
    <property type="protein sequence ID" value="BBP87001.1"/>
    <property type="molecule type" value="Genomic_DNA"/>
</dbReference>
<organism evidence="2 3">
    <name type="scientific">Bacillus safensis</name>
    <dbReference type="NCBI Taxonomy" id="561879"/>
    <lineage>
        <taxon>Bacteria</taxon>
        <taxon>Bacillati</taxon>
        <taxon>Bacillota</taxon>
        <taxon>Bacilli</taxon>
        <taxon>Bacillales</taxon>
        <taxon>Bacillaceae</taxon>
        <taxon>Bacillus</taxon>
    </lineage>
</organism>
<feature type="chain" id="PRO_5024813332" description="Sporulation protein" evidence="1">
    <location>
        <begin position="28"/>
        <end position="111"/>
    </location>
</feature>
<keyword evidence="1" id="KW-0732">Signal</keyword>